<protein>
    <submittedName>
        <fullName evidence="1">Similar to spinocerebellar ataxia 7 homolog (Predicted), isoform CRA_c</fullName>
    </submittedName>
</protein>
<name>A6K073_RAT</name>
<evidence type="ECO:0000313" key="2">
    <source>
        <dbReference type="Proteomes" id="UP000234681"/>
    </source>
</evidence>
<proteinExistence type="predicted"/>
<evidence type="ECO:0000313" key="1">
    <source>
        <dbReference type="EMBL" id="EDL94120.1"/>
    </source>
</evidence>
<dbReference type="EMBL" id="CH474010">
    <property type="protein sequence ID" value="EDL94120.1"/>
    <property type="molecule type" value="Genomic_DNA"/>
</dbReference>
<sequence length="90" mass="9729">MGPNWMKVSRSLGKTAKSWGSVGKSSACSDGNNLYSIAQIHLKKGYNPVVRNLKEMCMCDVLPGLERVVICALILFAEVGCSTSDKIGHK</sequence>
<accession>A6K073</accession>
<dbReference type="Proteomes" id="UP000234681">
    <property type="component" value="Chromosome 15"/>
</dbReference>
<reference evidence="1 2" key="1">
    <citation type="submission" date="2005-07" db="EMBL/GenBank/DDBJ databases">
        <authorList>
            <person name="Mural R.J."/>
            <person name="Li P.W."/>
            <person name="Adams M.D."/>
            <person name="Amanatides P.G."/>
            <person name="Baden-Tillson H."/>
            <person name="Barnstead M."/>
            <person name="Chin S.H."/>
            <person name="Dew I."/>
            <person name="Evans C.A."/>
            <person name="Ferriera S."/>
            <person name="Flanigan M."/>
            <person name="Fosler C."/>
            <person name="Glodek A."/>
            <person name="Gu Z."/>
            <person name="Holt R.A."/>
            <person name="Jennings D."/>
            <person name="Kraft C.L."/>
            <person name="Lu F."/>
            <person name="Nguyen T."/>
            <person name="Nusskern D.R."/>
            <person name="Pfannkoch C.M."/>
            <person name="Sitter C."/>
            <person name="Sutton G.G."/>
            <person name="Venter J.C."/>
            <person name="Wang Z."/>
            <person name="Woodage T."/>
            <person name="Zheng X.H."/>
            <person name="Zhong F."/>
        </authorList>
    </citation>
    <scope>NUCLEOTIDE SEQUENCE [LARGE SCALE GENOMIC DNA]</scope>
    <source>
        <strain>BN</strain>
        <strain evidence="2">Sprague-Dawley</strain>
    </source>
</reference>
<organism evidence="1 2">
    <name type="scientific">Rattus norvegicus</name>
    <name type="common">Rat</name>
    <dbReference type="NCBI Taxonomy" id="10116"/>
    <lineage>
        <taxon>Eukaryota</taxon>
        <taxon>Metazoa</taxon>
        <taxon>Chordata</taxon>
        <taxon>Craniata</taxon>
        <taxon>Vertebrata</taxon>
        <taxon>Euteleostomi</taxon>
        <taxon>Mammalia</taxon>
        <taxon>Eutheria</taxon>
        <taxon>Euarchontoglires</taxon>
        <taxon>Glires</taxon>
        <taxon>Rodentia</taxon>
        <taxon>Myomorpha</taxon>
        <taxon>Muroidea</taxon>
        <taxon>Muridae</taxon>
        <taxon>Murinae</taxon>
        <taxon>Rattus</taxon>
    </lineage>
</organism>
<gene>
    <name evidence="1" type="primary">RGD1562692_predicted</name>
    <name evidence="1" type="ORF">rCG_42206</name>
</gene>
<dbReference type="AlphaFoldDB" id="A6K073"/>